<evidence type="ECO:0000313" key="6">
    <source>
        <dbReference type="EMBL" id="KAJ3489925.1"/>
    </source>
</evidence>
<sequence length="402" mass="43472">MTPRTRLTVLVQLISLSLTNVFAKQGPLSLKTSDPLNGTSLNDSKASTPGDLNDMMGVTTIDGLFRRSSWDGLTTFARSQPLRCLGVDQGANYDVAILGAPFDTTTSFRPGARFGPNGIRQGSRRLGIDRFDVSMKVKIDDHLNVVDCGDVPMTLIDNTVALRQLELANSALLSQTNTQAWKGQSLAKDGKFHPRVLTLGGDHTITLPLLRGVADIYGPVSVIHFDSHLDTWKPRTDGPWTGDIPVSHGTYFYFAYKEGLLAANNSNIHVGIRGAISGWEDYENDYEVGFVISHAEDIEEVGWKGIVKKIRDTVGDNPVYISLDIDVLDPGVAPATGTPEIGGFTTREIKKILEGLSGLKVVGADIVEVAPAYDTQDEITQIAAANIGWKMLALMAKAPPVV</sequence>
<reference evidence="6" key="1">
    <citation type="submission" date="2022-07" db="EMBL/GenBank/DDBJ databases">
        <title>Genome Sequence of Physisporinus lineatus.</title>
        <authorList>
            <person name="Buettner E."/>
        </authorList>
    </citation>
    <scope>NUCLEOTIDE SEQUENCE</scope>
    <source>
        <strain evidence="6">VT162</strain>
    </source>
</reference>
<dbReference type="PROSITE" id="PS01053">
    <property type="entry name" value="ARGINASE_1"/>
    <property type="match status" value="1"/>
</dbReference>
<dbReference type="GO" id="GO:0033389">
    <property type="term" value="P:putrescine biosynthetic process from arginine, via agmatine"/>
    <property type="evidence" value="ECO:0007669"/>
    <property type="project" value="TreeGrafter"/>
</dbReference>
<proteinExistence type="inferred from homology"/>
<comment type="similarity">
    <text evidence="1">Belongs to the arginase family. Agmatinase subfamily.</text>
</comment>
<evidence type="ECO:0000256" key="1">
    <source>
        <dbReference type="ARBA" id="ARBA00009227"/>
    </source>
</evidence>
<dbReference type="Gene3D" id="3.40.800.10">
    <property type="entry name" value="Ureohydrolase domain"/>
    <property type="match status" value="1"/>
</dbReference>
<dbReference type="Proteomes" id="UP001212997">
    <property type="component" value="Unassembled WGS sequence"/>
</dbReference>
<dbReference type="GO" id="GO:0046872">
    <property type="term" value="F:metal ion binding"/>
    <property type="evidence" value="ECO:0007669"/>
    <property type="project" value="UniProtKB-KW"/>
</dbReference>
<evidence type="ECO:0008006" key="8">
    <source>
        <dbReference type="Google" id="ProtNLM"/>
    </source>
</evidence>
<dbReference type="FunFam" id="3.40.800.10:FF:000014">
    <property type="entry name" value="Arginase family protein"/>
    <property type="match status" value="1"/>
</dbReference>
<accession>A0AAD5YI16</accession>
<keyword evidence="7" id="KW-1185">Reference proteome</keyword>
<gene>
    <name evidence="6" type="ORF">NLI96_g1770</name>
</gene>
<evidence type="ECO:0000256" key="5">
    <source>
        <dbReference type="SAM" id="SignalP"/>
    </source>
</evidence>
<dbReference type="PANTHER" id="PTHR11358">
    <property type="entry name" value="ARGINASE/AGMATINASE"/>
    <property type="match status" value="1"/>
</dbReference>
<dbReference type="InterPro" id="IPR020855">
    <property type="entry name" value="Ureohydrolase_Mn_BS"/>
</dbReference>
<dbReference type="SUPFAM" id="SSF52768">
    <property type="entry name" value="Arginase/deacetylase"/>
    <property type="match status" value="1"/>
</dbReference>
<comment type="caution">
    <text evidence="6">The sequence shown here is derived from an EMBL/GenBank/DDBJ whole genome shotgun (WGS) entry which is preliminary data.</text>
</comment>
<evidence type="ECO:0000313" key="7">
    <source>
        <dbReference type="Proteomes" id="UP001212997"/>
    </source>
</evidence>
<dbReference type="InterPro" id="IPR006035">
    <property type="entry name" value="Ureohydrolase"/>
</dbReference>
<dbReference type="GO" id="GO:0008783">
    <property type="term" value="F:agmatinase activity"/>
    <property type="evidence" value="ECO:0007669"/>
    <property type="project" value="TreeGrafter"/>
</dbReference>
<dbReference type="AlphaFoldDB" id="A0AAD5YI16"/>
<dbReference type="PROSITE" id="PS51409">
    <property type="entry name" value="ARGINASE_2"/>
    <property type="match status" value="1"/>
</dbReference>
<dbReference type="CDD" id="cd11592">
    <property type="entry name" value="Agmatinase_PAH"/>
    <property type="match status" value="1"/>
</dbReference>
<evidence type="ECO:0000256" key="2">
    <source>
        <dbReference type="ARBA" id="ARBA00022723"/>
    </source>
</evidence>
<dbReference type="PANTHER" id="PTHR11358:SF30">
    <property type="entry name" value="AGMATINASE 1-RELATED"/>
    <property type="match status" value="1"/>
</dbReference>
<feature type="chain" id="PRO_5042259938" description="Agmatinase" evidence="5">
    <location>
        <begin position="24"/>
        <end position="402"/>
    </location>
</feature>
<feature type="signal peptide" evidence="5">
    <location>
        <begin position="1"/>
        <end position="23"/>
    </location>
</feature>
<dbReference type="Pfam" id="PF00491">
    <property type="entry name" value="Arginase"/>
    <property type="match status" value="1"/>
</dbReference>
<dbReference type="InterPro" id="IPR023696">
    <property type="entry name" value="Ureohydrolase_dom_sf"/>
</dbReference>
<organism evidence="6 7">
    <name type="scientific">Meripilus lineatus</name>
    <dbReference type="NCBI Taxonomy" id="2056292"/>
    <lineage>
        <taxon>Eukaryota</taxon>
        <taxon>Fungi</taxon>
        <taxon>Dikarya</taxon>
        <taxon>Basidiomycota</taxon>
        <taxon>Agaricomycotina</taxon>
        <taxon>Agaricomycetes</taxon>
        <taxon>Polyporales</taxon>
        <taxon>Meripilaceae</taxon>
        <taxon>Meripilus</taxon>
    </lineage>
</organism>
<keyword evidence="2" id="KW-0479">Metal-binding</keyword>
<dbReference type="EMBL" id="JANAWD010000036">
    <property type="protein sequence ID" value="KAJ3489925.1"/>
    <property type="molecule type" value="Genomic_DNA"/>
</dbReference>
<dbReference type="NCBIfam" id="TIGR01230">
    <property type="entry name" value="agmatinase"/>
    <property type="match status" value="1"/>
</dbReference>
<protein>
    <recommendedName>
        <fullName evidence="8">Agmatinase</fullName>
    </recommendedName>
</protein>
<evidence type="ECO:0000256" key="3">
    <source>
        <dbReference type="ARBA" id="ARBA00022801"/>
    </source>
</evidence>
<name>A0AAD5YI16_9APHY</name>
<keyword evidence="3 4" id="KW-0378">Hydrolase</keyword>
<evidence type="ECO:0000256" key="4">
    <source>
        <dbReference type="RuleBase" id="RU003684"/>
    </source>
</evidence>
<dbReference type="PRINTS" id="PR00116">
    <property type="entry name" value="ARGINASE"/>
</dbReference>
<keyword evidence="5" id="KW-0732">Signal</keyword>
<dbReference type="InterPro" id="IPR005925">
    <property type="entry name" value="Agmatinase-rel"/>
</dbReference>